<evidence type="ECO:0000313" key="3">
    <source>
        <dbReference type="Proteomes" id="UP000254101"/>
    </source>
</evidence>
<keyword evidence="3" id="KW-1185">Reference proteome</keyword>
<evidence type="ECO:0000313" key="2">
    <source>
        <dbReference type="EMBL" id="RDS78188.1"/>
    </source>
</evidence>
<organism evidence="2 3">
    <name type="scientific">Alteriqipengyuania lutimaris</name>
    <dbReference type="NCBI Taxonomy" id="1538146"/>
    <lineage>
        <taxon>Bacteria</taxon>
        <taxon>Pseudomonadati</taxon>
        <taxon>Pseudomonadota</taxon>
        <taxon>Alphaproteobacteria</taxon>
        <taxon>Sphingomonadales</taxon>
        <taxon>Erythrobacteraceae</taxon>
        <taxon>Alteriqipengyuania</taxon>
    </lineage>
</organism>
<feature type="region of interest" description="Disordered" evidence="1">
    <location>
        <begin position="35"/>
        <end position="54"/>
    </location>
</feature>
<name>A0A395LMG0_9SPHN</name>
<evidence type="ECO:0000256" key="1">
    <source>
        <dbReference type="SAM" id="MobiDB-lite"/>
    </source>
</evidence>
<dbReference type="RefSeq" id="WP_115492412.1">
    <property type="nucleotide sequence ID" value="NZ_JACHWW010000001.1"/>
</dbReference>
<gene>
    <name evidence="2" type="ORF">DL238_11620</name>
</gene>
<dbReference type="Proteomes" id="UP000254101">
    <property type="component" value="Unassembled WGS sequence"/>
</dbReference>
<dbReference type="OrthoDB" id="7579171at2"/>
<feature type="compositionally biased region" description="Basic and acidic residues" evidence="1">
    <location>
        <begin position="42"/>
        <end position="54"/>
    </location>
</feature>
<accession>A0A395LMG0</accession>
<dbReference type="EMBL" id="QRBB01000001">
    <property type="protein sequence ID" value="RDS78188.1"/>
    <property type="molecule type" value="Genomic_DNA"/>
</dbReference>
<reference evidence="2 3" key="1">
    <citation type="submission" date="2018-07" db="EMBL/GenBank/DDBJ databases">
        <title>Erythrobacter nanhaiensis sp. nov., a novel member of the genus Erythrobacter isolated from the South China Sea.</title>
        <authorList>
            <person name="Chen X."/>
            <person name="Liu J."/>
        </authorList>
    </citation>
    <scope>NUCLEOTIDE SEQUENCE [LARGE SCALE GENOMIC DNA]</scope>
    <source>
        <strain evidence="2 3">S-5</strain>
    </source>
</reference>
<proteinExistence type="predicted"/>
<dbReference type="AlphaFoldDB" id="A0A395LMG0"/>
<sequence length="98" mass="10892">MSFWSAIVLIVLIGAAASILRARYNAQAGITEDMMGNQTITHRPDPEPRADPEAEREIAALKERIAVLERIAYDKNSATAQERARISAEIDALREEQD</sequence>
<comment type="caution">
    <text evidence="2">The sequence shown here is derived from an EMBL/GenBank/DDBJ whole genome shotgun (WGS) entry which is preliminary data.</text>
</comment>
<protein>
    <submittedName>
        <fullName evidence="2">Uncharacterized protein</fullName>
    </submittedName>
</protein>